<dbReference type="Proteomes" id="UP000471435">
    <property type="component" value="Unassembled WGS sequence"/>
</dbReference>
<name>A0A6I4V943_9SPHN</name>
<feature type="binding site" evidence="6">
    <location>
        <position position="64"/>
    </location>
    <ligand>
        <name>Zn(2+)</name>
        <dbReference type="ChEBI" id="CHEBI:29105"/>
        <label>1</label>
        <note>catalytic</note>
    </ligand>
</feature>
<comment type="cofactor">
    <cofactor evidence="6">
        <name>Zn(2+)</name>
        <dbReference type="ChEBI" id="CHEBI:29105"/>
    </cofactor>
    <text evidence="6">Binds 2 Zn(2+) ions per subunit.</text>
</comment>
<dbReference type="InterPro" id="IPR036291">
    <property type="entry name" value="NAD(P)-bd_dom_sf"/>
</dbReference>
<comment type="subunit">
    <text evidence="6">Homotetramer.</text>
</comment>
<evidence type="ECO:0000256" key="3">
    <source>
        <dbReference type="ARBA" id="ARBA00022833"/>
    </source>
</evidence>
<feature type="binding site" evidence="6">
    <location>
        <position position="200"/>
    </location>
    <ligand>
        <name>NAD(+)</name>
        <dbReference type="ChEBI" id="CHEBI:57540"/>
    </ligand>
</feature>
<dbReference type="Gene3D" id="3.40.50.720">
    <property type="entry name" value="NAD(P)-binding Rossmann-like Domain"/>
    <property type="match status" value="1"/>
</dbReference>
<evidence type="ECO:0000256" key="5">
    <source>
        <dbReference type="ARBA" id="ARBA00023027"/>
    </source>
</evidence>
<dbReference type="GO" id="GO:0019518">
    <property type="term" value="P:L-threonine catabolic process to glycine"/>
    <property type="evidence" value="ECO:0007669"/>
    <property type="project" value="UniProtKB-UniPathway"/>
</dbReference>
<reference evidence="10 11" key="1">
    <citation type="submission" date="2019-12" db="EMBL/GenBank/DDBJ databases">
        <title>Genomic-based taxomic classification of the family Erythrobacteraceae.</title>
        <authorList>
            <person name="Xu L."/>
        </authorList>
    </citation>
    <scope>NUCLEOTIDE SEQUENCE [LARGE SCALE GENOMIC DNA]</scope>
    <source>
        <strain evidence="10 11">SW-109</strain>
    </source>
</reference>
<dbReference type="RefSeq" id="WP_160731526.1">
    <property type="nucleotide sequence ID" value="NZ_WTYP01000002.1"/>
</dbReference>
<feature type="active site" description="Charge relay system" evidence="6">
    <location>
        <position position="40"/>
    </location>
</feature>
<dbReference type="EMBL" id="WTYP01000002">
    <property type="protein sequence ID" value="MXP48332.1"/>
    <property type="molecule type" value="Genomic_DNA"/>
</dbReference>
<feature type="binding site" evidence="6">
    <location>
        <position position="96"/>
    </location>
    <ligand>
        <name>Zn(2+)</name>
        <dbReference type="ChEBI" id="CHEBI:29105"/>
        <label>2</label>
    </ligand>
</feature>
<protein>
    <recommendedName>
        <fullName evidence="6 7">L-threonine 3-dehydrogenase</fullName>
        <shortName evidence="6">TDH</shortName>
        <ecNumber evidence="6 7">1.1.1.103</ecNumber>
    </recommendedName>
</protein>
<dbReference type="GO" id="GO:0008743">
    <property type="term" value="F:L-threonine 3-dehydrogenase activity"/>
    <property type="evidence" value="ECO:0007669"/>
    <property type="project" value="UniProtKB-UniRule"/>
</dbReference>
<evidence type="ECO:0000256" key="4">
    <source>
        <dbReference type="ARBA" id="ARBA00023002"/>
    </source>
</evidence>
<dbReference type="AlphaFoldDB" id="A0A6I4V943"/>
<proteinExistence type="inferred from homology"/>
<dbReference type="SUPFAM" id="SSF50129">
    <property type="entry name" value="GroES-like"/>
    <property type="match status" value="1"/>
</dbReference>
<dbReference type="GO" id="GO:0005737">
    <property type="term" value="C:cytoplasm"/>
    <property type="evidence" value="ECO:0007669"/>
    <property type="project" value="UniProtKB-SubCell"/>
</dbReference>
<dbReference type="PROSITE" id="PS00059">
    <property type="entry name" value="ADH_ZINC"/>
    <property type="match status" value="1"/>
</dbReference>
<dbReference type="InterPro" id="IPR013154">
    <property type="entry name" value="ADH-like_N"/>
</dbReference>
<feature type="binding site" evidence="6">
    <location>
        <position position="195"/>
    </location>
    <ligand>
        <name>NAD(+)</name>
        <dbReference type="ChEBI" id="CHEBI:57540"/>
    </ligand>
</feature>
<dbReference type="InterPro" id="IPR050129">
    <property type="entry name" value="Zn_alcohol_dh"/>
</dbReference>
<evidence type="ECO:0000256" key="7">
    <source>
        <dbReference type="NCBIfam" id="TIGR00692"/>
    </source>
</evidence>
<feature type="domain" description="Alcohol dehydrogenase-like N-terminal" evidence="9">
    <location>
        <begin position="26"/>
        <end position="133"/>
    </location>
</feature>
<organism evidence="10 11">
    <name type="scientific">Pontixanthobacter luteolus</name>
    <dbReference type="NCBI Taxonomy" id="295089"/>
    <lineage>
        <taxon>Bacteria</taxon>
        <taxon>Pseudomonadati</taxon>
        <taxon>Pseudomonadota</taxon>
        <taxon>Alphaproteobacteria</taxon>
        <taxon>Sphingomonadales</taxon>
        <taxon>Erythrobacteraceae</taxon>
        <taxon>Pontixanthobacter</taxon>
    </lineage>
</organism>
<gene>
    <name evidence="6" type="primary">tdh</name>
    <name evidence="10" type="ORF">GRI43_13125</name>
</gene>
<dbReference type="Pfam" id="PF08240">
    <property type="entry name" value="ADH_N"/>
    <property type="match status" value="1"/>
</dbReference>
<dbReference type="NCBIfam" id="NF003808">
    <property type="entry name" value="PRK05396.1"/>
    <property type="match status" value="1"/>
</dbReference>
<comment type="similarity">
    <text evidence="6">Belongs to the zinc-containing alcohol dehydrogenase family.</text>
</comment>
<evidence type="ECO:0000259" key="8">
    <source>
        <dbReference type="Pfam" id="PF00107"/>
    </source>
</evidence>
<feature type="binding site" evidence="6">
    <location>
        <position position="93"/>
    </location>
    <ligand>
        <name>Zn(2+)</name>
        <dbReference type="ChEBI" id="CHEBI:29105"/>
        <label>2</label>
    </ligand>
</feature>
<dbReference type="InterPro" id="IPR011032">
    <property type="entry name" value="GroES-like_sf"/>
</dbReference>
<keyword evidence="3 6" id="KW-0862">Zinc</keyword>
<dbReference type="GO" id="GO:0008270">
    <property type="term" value="F:zinc ion binding"/>
    <property type="evidence" value="ECO:0007669"/>
    <property type="project" value="UniProtKB-UniRule"/>
</dbReference>
<dbReference type="Gene3D" id="3.90.180.10">
    <property type="entry name" value="Medium-chain alcohol dehydrogenases, catalytic domain"/>
    <property type="match status" value="1"/>
</dbReference>
<dbReference type="SUPFAM" id="SSF51735">
    <property type="entry name" value="NAD(P)-binding Rossmann-fold domains"/>
    <property type="match status" value="1"/>
</dbReference>
<feature type="binding site" evidence="6">
    <location>
        <position position="99"/>
    </location>
    <ligand>
        <name>Zn(2+)</name>
        <dbReference type="ChEBI" id="CHEBI:29105"/>
        <label>2</label>
    </ligand>
</feature>
<evidence type="ECO:0000256" key="2">
    <source>
        <dbReference type="ARBA" id="ARBA00022723"/>
    </source>
</evidence>
<feature type="domain" description="Alcohol dehydrogenase-like C-terminal" evidence="8">
    <location>
        <begin position="174"/>
        <end position="302"/>
    </location>
</feature>
<sequence length="342" mass="37155">MKALVKAKAEPGLWQQDVPMPEVGINDALIKIKRTAICGTDMHIWKWDEWAQSTIPVPMVVGHEFVGEIVEVGSNVSDFHPGQIVSGEGHVVCGHCRNCMAGRRHMCANASGIGVNRQGAFAEYLSIPAANLWVHSDGIDLDVASLFDPFGNAVHTALQFDVLGEDVLIVGAGPIGIMAAAVCRHAGARHVVVTDLNDGRLERAKQMGATRTVNVTQEDLKEVQNSLGMTEGFDVGLEMSGSEKGFAQMVDNMCHGGKIAILGLPSGDVKIDWHKVIFNMLTLKGVYGREIFETWYKMSVFIESGLDLSGIITHRLPADRFEEGFQAMLDGSACKVVLNWED</sequence>
<feature type="binding site" evidence="6">
    <location>
        <begin position="262"/>
        <end position="264"/>
    </location>
    <ligand>
        <name>NAD(+)</name>
        <dbReference type="ChEBI" id="CHEBI:57540"/>
    </ligand>
</feature>
<comment type="catalytic activity">
    <reaction evidence="6">
        <text>L-threonine + NAD(+) = (2S)-2-amino-3-oxobutanoate + NADH + H(+)</text>
        <dbReference type="Rhea" id="RHEA:13161"/>
        <dbReference type="ChEBI" id="CHEBI:15378"/>
        <dbReference type="ChEBI" id="CHEBI:57540"/>
        <dbReference type="ChEBI" id="CHEBI:57926"/>
        <dbReference type="ChEBI" id="CHEBI:57945"/>
        <dbReference type="ChEBI" id="CHEBI:78948"/>
        <dbReference type="EC" id="1.1.1.103"/>
    </reaction>
</comment>
<keyword evidence="2 6" id="KW-0479">Metal-binding</keyword>
<keyword evidence="5 6" id="KW-0520">NAD</keyword>
<keyword evidence="4 6" id="KW-0560">Oxidoreductase</keyword>
<evidence type="ECO:0000256" key="6">
    <source>
        <dbReference type="HAMAP-Rule" id="MF_00627"/>
    </source>
</evidence>
<dbReference type="Pfam" id="PF00107">
    <property type="entry name" value="ADH_zinc_N"/>
    <property type="match status" value="1"/>
</dbReference>
<feature type="binding site" evidence="6">
    <location>
        <position position="38"/>
    </location>
    <ligand>
        <name>Zn(2+)</name>
        <dbReference type="ChEBI" id="CHEBI:29105"/>
        <label>1</label>
        <note>catalytic</note>
    </ligand>
</feature>
<comment type="function">
    <text evidence="6">Catalyzes the NAD(+)-dependent oxidation of L-threonine to 2-amino-3-ketobutyrate.</text>
</comment>
<accession>A0A6I4V943</accession>
<dbReference type="InterPro" id="IPR002328">
    <property type="entry name" value="ADH_Zn_CS"/>
</dbReference>
<feature type="binding site" evidence="6">
    <location>
        <begin position="286"/>
        <end position="287"/>
    </location>
    <ligand>
        <name>NAD(+)</name>
        <dbReference type="ChEBI" id="CHEBI:57540"/>
    </ligand>
</feature>
<keyword evidence="1 6" id="KW-0963">Cytoplasm</keyword>
<comment type="subcellular location">
    <subcellularLocation>
        <location evidence="6">Cytoplasm</location>
    </subcellularLocation>
</comment>
<dbReference type="InterPro" id="IPR013149">
    <property type="entry name" value="ADH-like_C"/>
</dbReference>
<dbReference type="PANTHER" id="PTHR43401">
    <property type="entry name" value="L-THREONINE 3-DEHYDROGENASE"/>
    <property type="match status" value="1"/>
</dbReference>
<dbReference type="PANTHER" id="PTHR43401:SF2">
    <property type="entry name" value="L-THREONINE 3-DEHYDROGENASE"/>
    <property type="match status" value="1"/>
</dbReference>
<feature type="binding site" evidence="6">
    <location>
        <position position="107"/>
    </location>
    <ligand>
        <name>Zn(2+)</name>
        <dbReference type="ChEBI" id="CHEBI:29105"/>
        <label>2</label>
    </ligand>
</feature>
<dbReference type="HAMAP" id="MF_00627">
    <property type="entry name" value="Thr_dehydrog"/>
    <property type="match status" value="1"/>
</dbReference>
<evidence type="ECO:0000313" key="11">
    <source>
        <dbReference type="Proteomes" id="UP000471435"/>
    </source>
</evidence>
<evidence type="ECO:0000313" key="10">
    <source>
        <dbReference type="EMBL" id="MXP48332.1"/>
    </source>
</evidence>
<dbReference type="EC" id="1.1.1.103" evidence="6 7"/>
<dbReference type="OrthoDB" id="9773078at2"/>
<dbReference type="InterPro" id="IPR004627">
    <property type="entry name" value="L-Threonine_3-DHase"/>
</dbReference>
<feature type="binding site" evidence="6">
    <location>
        <position position="63"/>
    </location>
    <ligand>
        <name>Zn(2+)</name>
        <dbReference type="ChEBI" id="CHEBI:29105"/>
        <label>1</label>
        <note>catalytic</note>
    </ligand>
</feature>
<comment type="pathway">
    <text evidence="6">Amino-acid degradation; L-threonine degradation via oxydo-reductase pathway; glycine from L-threonine: step 1/2.</text>
</comment>
<feature type="binding site" evidence="6">
    <location>
        <position position="175"/>
    </location>
    <ligand>
        <name>NAD(+)</name>
        <dbReference type="ChEBI" id="CHEBI:57540"/>
    </ligand>
</feature>
<dbReference type="UniPathway" id="UPA00046">
    <property type="reaction ID" value="UER00505"/>
</dbReference>
<dbReference type="NCBIfam" id="TIGR00692">
    <property type="entry name" value="tdh"/>
    <property type="match status" value="1"/>
</dbReference>
<feature type="active site" description="Charge relay system" evidence="6">
    <location>
        <position position="43"/>
    </location>
</feature>
<keyword evidence="11" id="KW-1185">Reference proteome</keyword>
<feature type="site" description="Important for catalytic activity for the proton relay mechanism but does not participate directly in the coordination of zinc atom" evidence="6">
    <location>
        <position position="148"/>
    </location>
</feature>
<evidence type="ECO:0000256" key="1">
    <source>
        <dbReference type="ARBA" id="ARBA00022490"/>
    </source>
</evidence>
<evidence type="ECO:0000259" key="9">
    <source>
        <dbReference type="Pfam" id="PF08240"/>
    </source>
</evidence>
<comment type="caution">
    <text evidence="10">The sequence shown here is derived from an EMBL/GenBank/DDBJ whole genome shotgun (WGS) entry which is preliminary data.</text>
</comment>